<name>X1LTG3_9ZZZZ</name>
<feature type="domain" description="HepT-like" evidence="1">
    <location>
        <begin position="46"/>
        <end position="127"/>
    </location>
</feature>
<evidence type="ECO:0000259" key="1">
    <source>
        <dbReference type="Pfam" id="PF20797"/>
    </source>
</evidence>
<reference evidence="2" key="1">
    <citation type="journal article" date="2014" name="Front. Microbiol.">
        <title>High frequency of phylogenetically diverse reductive dehalogenase-homologous genes in deep subseafloor sedimentary metagenomes.</title>
        <authorList>
            <person name="Kawai M."/>
            <person name="Futagami T."/>
            <person name="Toyoda A."/>
            <person name="Takaki Y."/>
            <person name="Nishi S."/>
            <person name="Hori S."/>
            <person name="Arai W."/>
            <person name="Tsubouchi T."/>
            <person name="Morono Y."/>
            <person name="Uchiyama I."/>
            <person name="Ito T."/>
            <person name="Fujiyama A."/>
            <person name="Inagaki F."/>
            <person name="Takami H."/>
        </authorList>
    </citation>
    <scope>NUCLEOTIDE SEQUENCE</scope>
    <source>
        <strain evidence="2">Expedition CK06-06</strain>
    </source>
</reference>
<dbReference type="AlphaFoldDB" id="X1LTG3"/>
<sequence length="127" mass="14820">MRQSDLSLLKVEIESTFSDLERIVSEIKEAIKEIDSSIPTYRDKAALGALLHSFYNGIENVLKRLAEEVDHSVPMGEGWHRSLLRRMEGEVKGRRPSILRKQTVGNLEPYLGFRHFFRHSYTFEIDW</sequence>
<dbReference type="EMBL" id="BARV01022670">
    <property type="protein sequence ID" value="GAI22657.1"/>
    <property type="molecule type" value="Genomic_DNA"/>
</dbReference>
<feature type="non-terminal residue" evidence="2">
    <location>
        <position position="127"/>
    </location>
</feature>
<protein>
    <recommendedName>
        <fullName evidence="1">HepT-like domain-containing protein</fullName>
    </recommendedName>
</protein>
<accession>X1LTG3</accession>
<gene>
    <name evidence="2" type="ORF">S06H3_37326</name>
</gene>
<proteinExistence type="predicted"/>
<organism evidence="2">
    <name type="scientific">marine sediment metagenome</name>
    <dbReference type="NCBI Taxonomy" id="412755"/>
    <lineage>
        <taxon>unclassified sequences</taxon>
        <taxon>metagenomes</taxon>
        <taxon>ecological metagenomes</taxon>
    </lineage>
</organism>
<dbReference type="Pfam" id="PF20797">
    <property type="entry name" value="HepT-like_2"/>
    <property type="match status" value="1"/>
</dbReference>
<evidence type="ECO:0000313" key="2">
    <source>
        <dbReference type="EMBL" id="GAI22657.1"/>
    </source>
</evidence>
<comment type="caution">
    <text evidence="2">The sequence shown here is derived from an EMBL/GenBank/DDBJ whole genome shotgun (WGS) entry which is preliminary data.</text>
</comment>
<dbReference type="InterPro" id="IPR048769">
    <property type="entry name" value="HepT-like_dom"/>
</dbReference>